<keyword evidence="4" id="KW-0408">Iron</keyword>
<proteinExistence type="inferred from homology"/>
<dbReference type="InterPro" id="IPR051313">
    <property type="entry name" value="Bact_iron-sidero_bind"/>
</dbReference>
<evidence type="ECO:0000256" key="1">
    <source>
        <dbReference type="ARBA" id="ARBA00004196"/>
    </source>
</evidence>
<keyword evidence="4" id="KW-0406">Ion transport</keyword>
<keyword evidence="8" id="KW-1185">Reference proteome</keyword>
<dbReference type="PANTHER" id="PTHR30532">
    <property type="entry name" value="IRON III DICITRATE-BINDING PERIPLASMIC PROTEIN"/>
    <property type="match status" value="1"/>
</dbReference>
<dbReference type="GO" id="GO:0030288">
    <property type="term" value="C:outer membrane-bounded periplasmic space"/>
    <property type="evidence" value="ECO:0007669"/>
    <property type="project" value="TreeGrafter"/>
</dbReference>
<evidence type="ECO:0000256" key="4">
    <source>
        <dbReference type="ARBA" id="ARBA00022496"/>
    </source>
</evidence>
<feature type="domain" description="Fe/B12 periplasmic-binding" evidence="6">
    <location>
        <begin position="50"/>
        <end position="310"/>
    </location>
</feature>
<organism evidence="7 8">
    <name type="scientific">Myroides pelagicus</name>
    <dbReference type="NCBI Taxonomy" id="270914"/>
    <lineage>
        <taxon>Bacteria</taxon>
        <taxon>Pseudomonadati</taxon>
        <taxon>Bacteroidota</taxon>
        <taxon>Flavobacteriia</taxon>
        <taxon>Flavobacteriales</taxon>
        <taxon>Flavobacteriaceae</taxon>
        <taxon>Myroides</taxon>
    </lineage>
</organism>
<evidence type="ECO:0000256" key="3">
    <source>
        <dbReference type="ARBA" id="ARBA00022448"/>
    </source>
</evidence>
<dbReference type="EMBL" id="WMJY01000012">
    <property type="protein sequence ID" value="MTH29651.1"/>
    <property type="molecule type" value="Genomic_DNA"/>
</dbReference>
<dbReference type="OrthoDB" id="63946at2"/>
<evidence type="ECO:0000313" key="8">
    <source>
        <dbReference type="Proteomes" id="UP000488936"/>
    </source>
</evidence>
<evidence type="ECO:0000256" key="5">
    <source>
        <dbReference type="ARBA" id="ARBA00022729"/>
    </source>
</evidence>
<keyword evidence="4" id="KW-0410">Iron transport</keyword>
<comment type="caution">
    <text evidence="7">The sequence shown here is derived from an EMBL/GenBank/DDBJ whole genome shotgun (WGS) entry which is preliminary data.</text>
</comment>
<keyword evidence="3" id="KW-0813">Transport</keyword>
<sequence length="310" mass="34769">MNRFIIVSASLLFVALMTSCNQVNKEGKSEETFSVENMGRTISLDKNIKDVVVFDVGAMENMIELDIPFKGMAKQYAPNFLDSYIKDDKITDVGYFIQPNYEQVSKLNPDLIIMSNWYDKDYSEFSKIAPTISVGIAGSDYMSSAIRDLKTLGQVFHVESKVDSLISQLENKVTAVKETIASSDETAMLILYNNRNLSVFGKESRFGFIFKELGVKSAMGDIKEGSDHGSIVSSEFVMEQNPDIIYIIDRGLVMDNTPLNKEELENPLIQKTNAYKNGKIVYLDPNIWYLAGGGYTSFNKMLDGVLEAYN</sequence>
<dbReference type="Pfam" id="PF01497">
    <property type="entry name" value="Peripla_BP_2"/>
    <property type="match status" value="1"/>
</dbReference>
<gene>
    <name evidence="7" type="ORF">GJV77_06935</name>
</gene>
<evidence type="ECO:0000256" key="2">
    <source>
        <dbReference type="ARBA" id="ARBA00008814"/>
    </source>
</evidence>
<protein>
    <submittedName>
        <fullName evidence="7">ABC transporter substrate-binding protein</fullName>
    </submittedName>
</protein>
<keyword evidence="5" id="KW-0732">Signal</keyword>
<evidence type="ECO:0000313" key="7">
    <source>
        <dbReference type="EMBL" id="MTH29651.1"/>
    </source>
</evidence>
<dbReference type="GO" id="GO:1901678">
    <property type="term" value="P:iron coordination entity transport"/>
    <property type="evidence" value="ECO:0007669"/>
    <property type="project" value="UniProtKB-ARBA"/>
</dbReference>
<evidence type="ECO:0000259" key="6">
    <source>
        <dbReference type="PROSITE" id="PS50983"/>
    </source>
</evidence>
<dbReference type="PANTHER" id="PTHR30532:SF28">
    <property type="entry name" value="PETROBACTIN-BINDING PROTEIN YCLQ"/>
    <property type="match status" value="1"/>
</dbReference>
<dbReference type="SUPFAM" id="SSF53807">
    <property type="entry name" value="Helical backbone' metal receptor"/>
    <property type="match status" value="1"/>
</dbReference>
<dbReference type="RefSeq" id="WP_155035647.1">
    <property type="nucleotide sequence ID" value="NZ_JAYMMG010000001.1"/>
</dbReference>
<dbReference type="Proteomes" id="UP000488936">
    <property type="component" value="Unassembled WGS sequence"/>
</dbReference>
<dbReference type="InterPro" id="IPR002491">
    <property type="entry name" value="ABC_transptr_periplasmic_BD"/>
</dbReference>
<accession>A0A7K1GLC0</accession>
<dbReference type="PROSITE" id="PS51257">
    <property type="entry name" value="PROKAR_LIPOPROTEIN"/>
    <property type="match status" value="1"/>
</dbReference>
<dbReference type="PROSITE" id="PS50983">
    <property type="entry name" value="FE_B12_PBP"/>
    <property type="match status" value="1"/>
</dbReference>
<comment type="similarity">
    <text evidence="2">Belongs to the bacterial solute-binding protein 8 family.</text>
</comment>
<reference evidence="7 8" key="1">
    <citation type="journal article" date="2006" name="Int. J. Syst. Evol. Microbiol.">
        <title>Myroides pelagicus sp. nov., isolated from seawater in Thailand.</title>
        <authorList>
            <person name="Yoon J."/>
            <person name="Maneerat S."/>
            <person name="Kawai F."/>
            <person name="Yokota A."/>
        </authorList>
    </citation>
    <scope>NUCLEOTIDE SEQUENCE [LARGE SCALE GENOMIC DNA]</scope>
    <source>
        <strain evidence="7 8">SM1T</strain>
    </source>
</reference>
<comment type="subcellular location">
    <subcellularLocation>
        <location evidence="1">Cell envelope</location>
    </subcellularLocation>
</comment>
<dbReference type="AlphaFoldDB" id="A0A7K1GLC0"/>
<dbReference type="Gene3D" id="3.40.50.1980">
    <property type="entry name" value="Nitrogenase molybdenum iron protein domain"/>
    <property type="match status" value="2"/>
</dbReference>
<name>A0A7K1GLC0_9FLAO</name>